<dbReference type="InterPro" id="IPR050301">
    <property type="entry name" value="NTE"/>
</dbReference>
<feature type="domain" description="Cyclic nucleotide-binding" evidence="6">
    <location>
        <begin position="14"/>
        <end position="116"/>
    </location>
</feature>
<evidence type="ECO:0000256" key="4">
    <source>
        <dbReference type="ARBA" id="ARBA00023098"/>
    </source>
</evidence>
<dbReference type="Pfam" id="PF00027">
    <property type="entry name" value="cNMP_binding"/>
    <property type="match status" value="1"/>
</dbReference>
<dbReference type="RefSeq" id="WP_150074260.1">
    <property type="nucleotide sequence ID" value="NZ_VWOX01000001.1"/>
</dbReference>
<reference evidence="8 9" key="1">
    <citation type="submission" date="2019-08" db="EMBL/GenBank/DDBJ databases">
        <authorList>
            <person name="Dhanesh K."/>
            <person name="Kumar G."/>
            <person name="Sasikala C."/>
            <person name="Venkata Ramana C."/>
        </authorList>
    </citation>
    <scope>NUCLEOTIDE SEQUENCE [LARGE SCALE GENOMIC DNA]</scope>
    <source>
        <strain evidence="8 9">JC645</strain>
    </source>
</reference>
<sequence>MQSDAQSLLRLHPAASGLSEDEIREIAARTTVKAFATDEAAIRAGGMPESLSLVIGGRFRMESPDGPSGARIANYGPGDQLGLMPLLHDEASPVDVIADEPSMTLEIQPRTLFRLMRQYPLMAKNLLRGSTFGMNDRAVRHRLHPRPRTITFLHTCTPTRGVVDRIVRRLEQLGETVGIISDDPHRSSGPRTLVHRDPIDEKAEGQVRAQLADWNSLDRIVFDVDLHCNDIRWQQLAHLYSYSQQIYLMVTPDSALGETQALVKVMKQASAWKHKLDVIWVLPPPVQVAPAISPIYELANHDYKVGEPPESGLDHAIERVVHALRGVRIGIALGGGAARGMSHYGVLDVFEKANLVIDEVAGTSVGAMLGVTYCSGYDIQYGIDCFTADLKLPRLYRGIRGGSKWYLVRKFRSNSWDAMLRNYLQDWRLEQLPIPIQTVGVDLVRGEEVIRKSGDSVDAILESINLPYLSAPICRDGQALVDGGMLNVIPADALVRSGCNYVIAVNVSTKVQPLFAGNTPQTPTERMKTPNVLQVWARLLDVQSRNLSQMGAASADFTISPDVAKVDIGAFEQTPEIARRGAEAASKCLRDLQQQLNQIDHRLFPLPT</sequence>
<dbReference type="PANTHER" id="PTHR14226:SF29">
    <property type="entry name" value="NEUROPATHY TARGET ESTERASE SWS"/>
    <property type="match status" value="1"/>
</dbReference>
<dbReference type="PANTHER" id="PTHR14226">
    <property type="entry name" value="NEUROPATHY TARGET ESTERASE/SWISS CHEESE D.MELANOGASTER"/>
    <property type="match status" value="1"/>
</dbReference>
<dbReference type="AlphaFoldDB" id="A0A5M6DLZ5"/>
<accession>A0A5M6DLZ5</accession>
<feature type="active site" description="Proton acceptor" evidence="5">
    <location>
        <position position="482"/>
    </location>
</feature>
<keyword evidence="4 5" id="KW-0443">Lipid metabolism</keyword>
<dbReference type="InterPro" id="IPR014710">
    <property type="entry name" value="RmlC-like_jellyroll"/>
</dbReference>
<dbReference type="InterPro" id="IPR002641">
    <property type="entry name" value="PNPLA_dom"/>
</dbReference>
<dbReference type="InterPro" id="IPR000595">
    <property type="entry name" value="cNMP-bd_dom"/>
</dbReference>
<evidence type="ECO:0000256" key="2">
    <source>
        <dbReference type="ARBA" id="ARBA00022801"/>
    </source>
</evidence>
<dbReference type="InterPro" id="IPR016035">
    <property type="entry name" value="Acyl_Trfase/lysoPLipase"/>
</dbReference>
<comment type="similarity">
    <text evidence="1">Belongs to the NTE family.</text>
</comment>
<dbReference type="GO" id="GO:0016042">
    <property type="term" value="P:lipid catabolic process"/>
    <property type="evidence" value="ECO:0007669"/>
    <property type="project" value="UniProtKB-UniRule"/>
</dbReference>
<dbReference type="PROSITE" id="PS50042">
    <property type="entry name" value="CNMP_BINDING_3"/>
    <property type="match status" value="1"/>
</dbReference>
<dbReference type="SUPFAM" id="SSF51206">
    <property type="entry name" value="cAMP-binding domain-like"/>
    <property type="match status" value="1"/>
</dbReference>
<dbReference type="Gene3D" id="2.60.120.10">
    <property type="entry name" value="Jelly Rolls"/>
    <property type="match status" value="1"/>
</dbReference>
<dbReference type="PROSITE" id="PS51635">
    <property type="entry name" value="PNPLA"/>
    <property type="match status" value="1"/>
</dbReference>
<evidence type="ECO:0000313" key="9">
    <source>
        <dbReference type="Proteomes" id="UP000324479"/>
    </source>
</evidence>
<dbReference type="Proteomes" id="UP000324479">
    <property type="component" value="Unassembled WGS sequence"/>
</dbReference>
<evidence type="ECO:0000256" key="1">
    <source>
        <dbReference type="ARBA" id="ARBA00006636"/>
    </source>
</evidence>
<dbReference type="SUPFAM" id="SSF52151">
    <property type="entry name" value="FabD/lysophospholipase-like"/>
    <property type="match status" value="1"/>
</dbReference>
<evidence type="ECO:0000256" key="5">
    <source>
        <dbReference type="PROSITE-ProRule" id="PRU01161"/>
    </source>
</evidence>
<dbReference type="Gene3D" id="3.40.1090.10">
    <property type="entry name" value="Cytosolic phospholipase A2 catalytic domain"/>
    <property type="match status" value="2"/>
</dbReference>
<organism evidence="8 9">
    <name type="scientific">Roseiconus nitratireducens</name>
    <dbReference type="NCBI Taxonomy" id="2605748"/>
    <lineage>
        <taxon>Bacteria</taxon>
        <taxon>Pseudomonadati</taxon>
        <taxon>Planctomycetota</taxon>
        <taxon>Planctomycetia</taxon>
        <taxon>Pirellulales</taxon>
        <taxon>Pirellulaceae</taxon>
        <taxon>Roseiconus</taxon>
    </lineage>
</organism>
<dbReference type="EMBL" id="VWOX01000001">
    <property type="protein sequence ID" value="KAA5547150.1"/>
    <property type="molecule type" value="Genomic_DNA"/>
</dbReference>
<protein>
    <submittedName>
        <fullName evidence="8">Cyclic nucleotide-binding domain-containing protein</fullName>
    </submittedName>
</protein>
<dbReference type="SMART" id="SM00100">
    <property type="entry name" value="cNMP"/>
    <property type="match status" value="1"/>
</dbReference>
<evidence type="ECO:0000313" key="8">
    <source>
        <dbReference type="EMBL" id="KAA5547150.1"/>
    </source>
</evidence>
<evidence type="ECO:0000259" key="6">
    <source>
        <dbReference type="PROSITE" id="PS50042"/>
    </source>
</evidence>
<comment type="caution">
    <text evidence="5">Lacks conserved residue(s) required for the propagation of feature annotation.</text>
</comment>
<feature type="domain" description="PNPLA" evidence="7">
    <location>
        <begin position="331"/>
        <end position="495"/>
    </location>
</feature>
<proteinExistence type="inferred from homology"/>
<feature type="active site" description="Nucleophile" evidence="5">
    <location>
        <position position="364"/>
    </location>
</feature>
<comment type="caution">
    <text evidence="8">The sequence shown here is derived from an EMBL/GenBank/DDBJ whole genome shotgun (WGS) entry which is preliminary data.</text>
</comment>
<evidence type="ECO:0000259" key="7">
    <source>
        <dbReference type="PROSITE" id="PS51635"/>
    </source>
</evidence>
<dbReference type="CDD" id="cd00038">
    <property type="entry name" value="CAP_ED"/>
    <property type="match status" value="1"/>
</dbReference>
<feature type="short sequence motif" description="DGA/G" evidence="5">
    <location>
        <begin position="482"/>
        <end position="484"/>
    </location>
</feature>
<keyword evidence="9" id="KW-1185">Reference proteome</keyword>
<feature type="short sequence motif" description="GXSXG" evidence="5">
    <location>
        <begin position="362"/>
        <end position="366"/>
    </location>
</feature>
<keyword evidence="2 5" id="KW-0378">Hydrolase</keyword>
<keyword evidence="3 5" id="KW-0442">Lipid degradation</keyword>
<dbReference type="InterPro" id="IPR018490">
    <property type="entry name" value="cNMP-bd_dom_sf"/>
</dbReference>
<evidence type="ECO:0000256" key="3">
    <source>
        <dbReference type="ARBA" id="ARBA00022963"/>
    </source>
</evidence>
<name>A0A5M6DLZ5_9BACT</name>
<gene>
    <name evidence="8" type="ORF">FYK55_01685</name>
</gene>
<dbReference type="GO" id="GO:0004622">
    <property type="term" value="F:phosphatidylcholine lysophospholipase activity"/>
    <property type="evidence" value="ECO:0007669"/>
    <property type="project" value="UniProtKB-ARBA"/>
</dbReference>
<dbReference type="Pfam" id="PF01734">
    <property type="entry name" value="Patatin"/>
    <property type="match status" value="1"/>
</dbReference>